<protein>
    <recommendedName>
        <fullName evidence="4">YcxB-like protein</fullName>
    </recommendedName>
</protein>
<accession>A0A521BTT1</accession>
<gene>
    <name evidence="2" type="ORF">SAMN06265220_1011360</name>
</gene>
<dbReference type="OrthoDB" id="1361843at2"/>
<evidence type="ECO:0000313" key="2">
    <source>
        <dbReference type="EMBL" id="SMO50111.1"/>
    </source>
</evidence>
<keyword evidence="1" id="KW-1133">Transmembrane helix</keyword>
<dbReference type="EMBL" id="FXTQ01000001">
    <property type="protein sequence ID" value="SMO50111.1"/>
    <property type="molecule type" value="Genomic_DNA"/>
</dbReference>
<dbReference type="AlphaFoldDB" id="A0A521BTT1"/>
<keyword evidence="1" id="KW-0812">Transmembrane</keyword>
<evidence type="ECO:0000256" key="1">
    <source>
        <dbReference type="SAM" id="Phobius"/>
    </source>
</evidence>
<sequence>MKFEIAFDKDVYNKQMDLLFDLAWKRKKDYYKNTQYLGVVLMIIGVLLIFNRPNVFGAGYFFLFFGLSNLLPFVYYFFKIKNEYKKLGDAKIKEIEILNDSMNSSFELSDDSLIITIQEKSKIINWNEFVTFVIKDESLILITKDYMPYILDEIEVGKENFQKIISFVEKKIEIV</sequence>
<feature type="transmembrane region" description="Helical" evidence="1">
    <location>
        <begin position="57"/>
        <end position="78"/>
    </location>
</feature>
<keyword evidence="1" id="KW-0472">Membrane</keyword>
<name>A0A521BTT1_9FLAO</name>
<keyword evidence="3" id="KW-1185">Reference proteome</keyword>
<reference evidence="2 3" key="1">
    <citation type="submission" date="2017-05" db="EMBL/GenBank/DDBJ databases">
        <authorList>
            <person name="Varghese N."/>
            <person name="Submissions S."/>
        </authorList>
    </citation>
    <scope>NUCLEOTIDE SEQUENCE [LARGE SCALE GENOMIC DNA]</scope>
    <source>
        <strain evidence="2 3">DSM 29982</strain>
    </source>
</reference>
<evidence type="ECO:0008006" key="4">
    <source>
        <dbReference type="Google" id="ProtNLM"/>
    </source>
</evidence>
<organism evidence="2 3">
    <name type="scientific">Flavobacterium nitrogenifigens</name>
    <dbReference type="NCBI Taxonomy" id="1617283"/>
    <lineage>
        <taxon>Bacteria</taxon>
        <taxon>Pseudomonadati</taxon>
        <taxon>Bacteroidota</taxon>
        <taxon>Flavobacteriia</taxon>
        <taxon>Flavobacteriales</taxon>
        <taxon>Flavobacteriaceae</taxon>
        <taxon>Flavobacterium</taxon>
    </lineage>
</organism>
<feature type="transmembrane region" description="Helical" evidence="1">
    <location>
        <begin position="34"/>
        <end position="51"/>
    </location>
</feature>
<proteinExistence type="predicted"/>
<dbReference type="RefSeq" id="WP_142479069.1">
    <property type="nucleotide sequence ID" value="NZ_CP043612.1"/>
</dbReference>
<dbReference type="Proteomes" id="UP000319267">
    <property type="component" value="Unassembled WGS sequence"/>
</dbReference>
<evidence type="ECO:0000313" key="3">
    <source>
        <dbReference type="Proteomes" id="UP000319267"/>
    </source>
</evidence>